<dbReference type="InterPro" id="IPR019183">
    <property type="entry name" value="NAA25_NatB_aux_su"/>
</dbReference>
<organism evidence="2 3">
    <name type="scientific">Trypanosoma theileri</name>
    <dbReference type="NCBI Taxonomy" id="67003"/>
    <lineage>
        <taxon>Eukaryota</taxon>
        <taxon>Discoba</taxon>
        <taxon>Euglenozoa</taxon>
        <taxon>Kinetoplastea</taxon>
        <taxon>Metakinetoplastina</taxon>
        <taxon>Trypanosomatida</taxon>
        <taxon>Trypanosomatidae</taxon>
        <taxon>Trypanosoma</taxon>
    </lineage>
</organism>
<gene>
    <name evidence="2" type="ORF">TM35_000074530</name>
</gene>
<dbReference type="VEuPathDB" id="TriTrypDB:TM35_000074530"/>
<keyword evidence="2" id="KW-0808">Transferase</keyword>
<evidence type="ECO:0000313" key="2">
    <source>
        <dbReference type="EMBL" id="ORC91029.1"/>
    </source>
</evidence>
<dbReference type="AlphaFoldDB" id="A0A1X0P396"/>
<dbReference type="Proteomes" id="UP000192257">
    <property type="component" value="Unassembled WGS sequence"/>
</dbReference>
<keyword evidence="3" id="KW-1185">Reference proteome</keyword>
<protein>
    <submittedName>
        <fullName evidence="2">Putative N-alpha-acetyltransferase 25, NatB auxiliary subunit isoform X1</fullName>
    </submittedName>
</protein>
<dbReference type="STRING" id="67003.A0A1X0P396"/>
<comment type="caution">
    <text evidence="2">The sequence shown here is derived from an EMBL/GenBank/DDBJ whole genome shotgun (WGS) entry which is preliminary data.</text>
</comment>
<dbReference type="PANTHER" id="PTHR22767:SF3">
    <property type="entry name" value="N-ALPHA-ACETYLTRANSFERASE 25, NATB AUXILIARY SUBUNIT"/>
    <property type="match status" value="1"/>
</dbReference>
<dbReference type="Gene3D" id="1.25.40.10">
    <property type="entry name" value="Tetratricopeptide repeat domain"/>
    <property type="match status" value="1"/>
</dbReference>
<proteinExistence type="inferred from homology"/>
<reference evidence="2 3" key="1">
    <citation type="submission" date="2017-03" db="EMBL/GenBank/DDBJ databases">
        <title>An alternative strategy for trypanosome survival in the mammalian bloodstream revealed through genome and transcriptome analysis of the ubiquitous bovine parasite Trypanosoma (Megatrypanum) theileri.</title>
        <authorList>
            <person name="Kelly S."/>
            <person name="Ivens A."/>
            <person name="Mott A."/>
            <person name="O'Neill E."/>
            <person name="Emms D."/>
            <person name="Macleod O."/>
            <person name="Voorheis P."/>
            <person name="Matthews J."/>
            <person name="Matthews K."/>
            <person name="Carrington M."/>
        </authorList>
    </citation>
    <scope>NUCLEOTIDE SEQUENCE [LARGE SCALE GENOMIC DNA]</scope>
    <source>
        <strain evidence="2">Edinburgh</strain>
    </source>
</reference>
<dbReference type="GeneID" id="39983679"/>
<dbReference type="PANTHER" id="PTHR22767">
    <property type="entry name" value="N-TERMINAL ACETYLTRANSFERASE-RELATED"/>
    <property type="match status" value="1"/>
</dbReference>
<comment type="similarity">
    <text evidence="1">Belongs to the MDM20/NAA25 family.</text>
</comment>
<dbReference type="GO" id="GO:0016740">
    <property type="term" value="F:transferase activity"/>
    <property type="evidence" value="ECO:0007669"/>
    <property type="project" value="UniProtKB-KW"/>
</dbReference>
<name>A0A1X0P396_9TRYP</name>
<dbReference type="RefSeq" id="XP_028885095.1">
    <property type="nucleotide sequence ID" value="XM_029023899.1"/>
</dbReference>
<dbReference type="Pfam" id="PF09797">
    <property type="entry name" value="NatB_MDM20"/>
    <property type="match status" value="1"/>
</dbReference>
<dbReference type="EMBL" id="NBCO01000007">
    <property type="protein sequence ID" value="ORC91029.1"/>
    <property type="molecule type" value="Genomic_DNA"/>
</dbReference>
<accession>A0A1X0P396</accession>
<dbReference type="InterPro" id="IPR011990">
    <property type="entry name" value="TPR-like_helical_dom_sf"/>
</dbReference>
<evidence type="ECO:0000313" key="3">
    <source>
        <dbReference type="Proteomes" id="UP000192257"/>
    </source>
</evidence>
<evidence type="ECO:0000256" key="1">
    <source>
        <dbReference type="ARBA" id="ARBA00006298"/>
    </source>
</evidence>
<dbReference type="GO" id="GO:0031416">
    <property type="term" value="C:NatB complex"/>
    <property type="evidence" value="ECO:0007669"/>
    <property type="project" value="TreeGrafter"/>
</dbReference>
<dbReference type="OrthoDB" id="1874341at2759"/>
<sequence length="864" mass="97234">MSSVAVDRAATRVFDLIDAGKLGLAEGALEDALPKFSTSHALLAAESLLLLKKGQAEKAREKAEALSQQNVTDGKALSALVYVLQQCCSWVALAQTYDRMKEGPNERNILENLLQTYVRMGAFDQVQKSAVQLHRKWNDPRYQVWVVQANLARVPPDSTDHVLLKVSTRLLKDVILTDNGLISPSTCRMYIEVLHQQKLYNEAVEFLCSERGVSVGVPDTRLELLATSLQLNGELAKANTVAKHLWSCQPDNWTFVELYLNTLSETNTGNGILTLDGPEERRITLELSNVDCSLTDALRFCKDLQNKILQVPNGRPCRGPFMAELETLSRQGSMSALQQATLTYAQRFYKIACCFLDISTYLDKSSAAAIYLWSKTETESETGNNSLHYHTQRILGLRCHVALWGTGRDNQPDDATVEDLLQTCWDLYEKAKPLSTHLAWSEEGLCDGYITVALNIILHLYHATKEKRWVEKGLELLEKVERKLNNPMWLMFATCFARILGFADCDAWRQLSFKSVQHDTMSHIGYWPLVTGGALEEIYQWNELAWGHYNTLEKDCSLLRSKVFLYMSWSAMKDVQEYERRQTNSLGRVICSVHRIAGSLRSCQTRSSICELMEAESGTIADAYKALQSPEVLELTDNTDWVVVRSMVLGNIHSDKVKELTDTLVDMPSRMERIEHTCQLLGSLILLHDIALLESHHMRLANAPKPKKAKGAQINLEQQFPLPTLLSDSYSGDSLPTLPVIRSIAPVLLQCIQTRGSGSAISHTTHLHDSLQTVVNSERMEHFLFPEALILSSFLQVAPVRVLPIAAWAKDLEITLRKVYESQMEVKNETALGQVKKLRDSKAQRMSDLSRDLLRDVSAAGRRR</sequence>